<organism evidence="2">
    <name type="scientific">viral metagenome</name>
    <dbReference type="NCBI Taxonomy" id="1070528"/>
    <lineage>
        <taxon>unclassified sequences</taxon>
        <taxon>metagenomes</taxon>
        <taxon>organismal metagenomes</taxon>
    </lineage>
</organism>
<evidence type="ECO:0000313" key="2">
    <source>
        <dbReference type="EMBL" id="QHU29868.1"/>
    </source>
</evidence>
<sequence length="99" mass="11589">MVYIYIYIYMLIVSSYIAYTAGIIGFITSIPQLHQIVKTKQVRDLNPYFFILHSLSDVLFIIYGVLEGDYLLSYSLSMPAFCNAVIFILWIKYRNNEQL</sequence>
<feature type="transmembrane region" description="Helical" evidence="1">
    <location>
        <begin position="72"/>
        <end position="91"/>
    </location>
</feature>
<proteinExistence type="predicted"/>
<dbReference type="EMBL" id="MN740497">
    <property type="protein sequence ID" value="QHU29868.1"/>
    <property type="molecule type" value="Genomic_DNA"/>
</dbReference>
<feature type="transmembrane region" description="Helical" evidence="1">
    <location>
        <begin position="6"/>
        <end position="27"/>
    </location>
</feature>
<dbReference type="InterPro" id="IPR004316">
    <property type="entry name" value="SWEET_rpt"/>
</dbReference>
<dbReference type="AlphaFoldDB" id="A0A6C0LJ17"/>
<keyword evidence="1" id="KW-1133">Transmembrane helix</keyword>
<name>A0A6C0LJ17_9ZZZZ</name>
<evidence type="ECO:0008006" key="3">
    <source>
        <dbReference type="Google" id="ProtNLM"/>
    </source>
</evidence>
<accession>A0A6C0LJ17</accession>
<dbReference type="Pfam" id="PF03083">
    <property type="entry name" value="MtN3_slv"/>
    <property type="match status" value="1"/>
</dbReference>
<protein>
    <recommendedName>
        <fullName evidence="3">PQ-loop repeat-containing protein</fullName>
    </recommendedName>
</protein>
<keyword evidence="1" id="KW-0812">Transmembrane</keyword>
<feature type="transmembrane region" description="Helical" evidence="1">
    <location>
        <begin position="48"/>
        <end position="66"/>
    </location>
</feature>
<reference evidence="2" key="1">
    <citation type="journal article" date="2020" name="Nature">
        <title>Giant virus diversity and host interactions through global metagenomics.</title>
        <authorList>
            <person name="Schulz F."/>
            <person name="Roux S."/>
            <person name="Paez-Espino D."/>
            <person name="Jungbluth S."/>
            <person name="Walsh D.A."/>
            <person name="Denef V.J."/>
            <person name="McMahon K.D."/>
            <person name="Konstantinidis K.T."/>
            <person name="Eloe-Fadrosh E.A."/>
            <person name="Kyrpides N.C."/>
            <person name="Woyke T."/>
        </authorList>
    </citation>
    <scope>NUCLEOTIDE SEQUENCE</scope>
    <source>
        <strain evidence="2">GVMAG-M-3300027810-10</strain>
    </source>
</reference>
<dbReference type="GO" id="GO:0016020">
    <property type="term" value="C:membrane"/>
    <property type="evidence" value="ECO:0007669"/>
    <property type="project" value="InterPro"/>
</dbReference>
<evidence type="ECO:0000256" key="1">
    <source>
        <dbReference type="SAM" id="Phobius"/>
    </source>
</evidence>
<dbReference type="Gene3D" id="1.20.1280.290">
    <property type="match status" value="1"/>
</dbReference>
<keyword evidence="1" id="KW-0472">Membrane</keyword>